<feature type="domain" description="DUF5848" evidence="2">
    <location>
        <begin position="72"/>
        <end position="139"/>
    </location>
</feature>
<dbReference type="RefSeq" id="YP_009481676.1">
    <property type="nucleotide sequence ID" value="NC_037666.1"/>
</dbReference>
<feature type="compositionally biased region" description="Low complexity" evidence="1">
    <location>
        <begin position="1"/>
        <end position="40"/>
    </location>
</feature>
<dbReference type="KEGG" id="vg:36842386"/>
<gene>
    <name evidence="3" type="ORF">pneo_cds_66</name>
</gene>
<name>A0A2U7UB42_9VIRU</name>
<dbReference type="Pfam" id="PF19166">
    <property type="entry name" value="DUF5848"/>
    <property type="match status" value="1"/>
</dbReference>
<organism evidence="3">
    <name type="scientific">Pandoravirus neocaledonia</name>
    <dbReference type="NCBI Taxonomy" id="2107708"/>
    <lineage>
        <taxon>Viruses</taxon>
        <taxon>Pandoravirus</taxon>
    </lineage>
</organism>
<accession>A0A2U7UB42</accession>
<dbReference type="Proteomes" id="UP000249287">
    <property type="component" value="Segment"/>
</dbReference>
<evidence type="ECO:0000313" key="3">
    <source>
        <dbReference type="EMBL" id="AVK75673.1"/>
    </source>
</evidence>
<sequence length="355" mass="38642">MSGNGDTSNNNNIDTNNHNNNSNNSDGSNDNNDARNGASDRPTLPVRSLIRSVLIACRRLARRRTMPPAQHRFVAVLLSRARFRMPDEAADDATIERLSRDLAATYVWFWRALRAVERAAPAISDVLLPFPTPRSVLAAARAEERPTDTGMAMARRAVHALVAMCRARGLMPADEPRWSPWAERPYALVLYPRARSGRTAILVRGESIVLSMHFAGRCVRPAHVRIARPHLLPVGLVGAAHAQIAIGYSDLVDRAAAAVAATLTRADSPALSHCALPATRPLPPLPPLMRAGMFDMPAVAVGPLFHGDYPDALVAVMRFGDVQLAAWLRDRPFRGSCNLGARAAYASDDETESDM</sequence>
<evidence type="ECO:0000259" key="2">
    <source>
        <dbReference type="Pfam" id="PF19166"/>
    </source>
</evidence>
<feature type="region of interest" description="Disordered" evidence="1">
    <location>
        <begin position="1"/>
        <end position="42"/>
    </location>
</feature>
<proteinExistence type="predicted"/>
<dbReference type="InterPro" id="IPR043884">
    <property type="entry name" value="DUF5848"/>
</dbReference>
<protein>
    <recommendedName>
        <fullName evidence="2">DUF5848 domain-containing protein</fullName>
    </recommendedName>
</protein>
<dbReference type="EMBL" id="MG011690">
    <property type="protein sequence ID" value="AVK75673.1"/>
    <property type="molecule type" value="Genomic_DNA"/>
</dbReference>
<reference evidence="3" key="1">
    <citation type="journal article" date="2018" name="Nat. Commun.">
        <title>Diversity and evolution of the emerging Pandoraviridae family.</title>
        <authorList>
            <person name="Legendre M."/>
            <person name="Fabre E."/>
            <person name="Poirot O."/>
            <person name="Jeudy S."/>
            <person name="Lartigue A."/>
            <person name="Alempic J.M."/>
            <person name="Beucher L."/>
            <person name="Philippe N."/>
            <person name="Bertaux L."/>
            <person name="Christo-Foroux E."/>
            <person name="Labadie K."/>
            <person name="Coute Y."/>
            <person name="Abergel C."/>
            <person name="Claverie J.M."/>
        </authorList>
    </citation>
    <scope>NUCLEOTIDE SEQUENCE [LARGE SCALE GENOMIC DNA]</scope>
    <source>
        <strain evidence="3">Neocaledonia</strain>
    </source>
</reference>
<dbReference type="GeneID" id="36842386"/>
<evidence type="ECO:0000256" key="1">
    <source>
        <dbReference type="SAM" id="MobiDB-lite"/>
    </source>
</evidence>